<protein>
    <submittedName>
        <fullName evidence="2">Uncharacterized protein</fullName>
    </submittedName>
</protein>
<feature type="compositionally biased region" description="Pro residues" evidence="1">
    <location>
        <begin position="159"/>
        <end position="168"/>
    </location>
</feature>
<feature type="region of interest" description="Disordered" evidence="1">
    <location>
        <begin position="149"/>
        <end position="169"/>
    </location>
</feature>
<feature type="compositionally biased region" description="Polar residues" evidence="1">
    <location>
        <begin position="59"/>
        <end position="88"/>
    </location>
</feature>
<proteinExistence type="predicted"/>
<evidence type="ECO:0000256" key="1">
    <source>
        <dbReference type="SAM" id="MobiDB-lite"/>
    </source>
</evidence>
<sequence>MSIIDSKHGLEIACARSSCLLRDYHVLAVEGNDTLWPPHVQRVDRKPFQSDFQIDDISSLPNHTSSMQQTLTNGDNSSTTKRTSNTYHSTHPAHRFIHFQNNRTHHQTPLPTTPVPELAHLQILGPPSNPTPSYITAQLPCHPHFSNSTPTYTHRAPHLSPPNTPATPPAQWSAALAHLISSTATSALRTSSPLAATLGRKREFEQRDALARLEGRRAFIKRSEDVEEAREVWERGIKKQYGGGFGVSERGIVEEEESALAEGSGMGKPADTLAILGRRRREVRPRGGDGLDGRVKTLKRMGMVGNLRGRARTEIESALREGMGTGRVGDVEGYGNMDGLEWGNGTARPNTTGITRDEDGVWTTEGQDKLSNNENSVRQEKGGLKKLWARFRKLFSQRREREGEGYIDHDI</sequence>
<accession>A0A8E2EHI7</accession>
<dbReference type="EMBL" id="KV744855">
    <property type="protein sequence ID" value="OCK83683.1"/>
    <property type="molecule type" value="Genomic_DNA"/>
</dbReference>
<evidence type="ECO:0000313" key="2">
    <source>
        <dbReference type="EMBL" id="OCK83683.1"/>
    </source>
</evidence>
<keyword evidence="3" id="KW-1185">Reference proteome</keyword>
<organism evidence="2 3">
    <name type="scientific">Lepidopterella palustris CBS 459.81</name>
    <dbReference type="NCBI Taxonomy" id="1314670"/>
    <lineage>
        <taxon>Eukaryota</taxon>
        <taxon>Fungi</taxon>
        <taxon>Dikarya</taxon>
        <taxon>Ascomycota</taxon>
        <taxon>Pezizomycotina</taxon>
        <taxon>Dothideomycetes</taxon>
        <taxon>Pleosporomycetidae</taxon>
        <taxon>Mytilinidiales</taxon>
        <taxon>Argynnaceae</taxon>
        <taxon>Lepidopterella</taxon>
    </lineage>
</organism>
<dbReference type="Proteomes" id="UP000250266">
    <property type="component" value="Unassembled WGS sequence"/>
</dbReference>
<evidence type="ECO:0000313" key="3">
    <source>
        <dbReference type="Proteomes" id="UP000250266"/>
    </source>
</evidence>
<gene>
    <name evidence="2" type="ORF">K432DRAFT_379308</name>
</gene>
<dbReference type="AlphaFoldDB" id="A0A8E2EHI7"/>
<name>A0A8E2EHI7_9PEZI</name>
<reference evidence="2 3" key="1">
    <citation type="journal article" date="2016" name="Nat. Commun.">
        <title>Ectomycorrhizal ecology is imprinted in the genome of the dominant symbiotic fungus Cenococcum geophilum.</title>
        <authorList>
            <consortium name="DOE Joint Genome Institute"/>
            <person name="Peter M."/>
            <person name="Kohler A."/>
            <person name="Ohm R.A."/>
            <person name="Kuo A."/>
            <person name="Krutzmann J."/>
            <person name="Morin E."/>
            <person name="Arend M."/>
            <person name="Barry K.W."/>
            <person name="Binder M."/>
            <person name="Choi C."/>
            <person name="Clum A."/>
            <person name="Copeland A."/>
            <person name="Grisel N."/>
            <person name="Haridas S."/>
            <person name="Kipfer T."/>
            <person name="LaButti K."/>
            <person name="Lindquist E."/>
            <person name="Lipzen A."/>
            <person name="Maire R."/>
            <person name="Meier B."/>
            <person name="Mihaltcheva S."/>
            <person name="Molinier V."/>
            <person name="Murat C."/>
            <person name="Poggeler S."/>
            <person name="Quandt C.A."/>
            <person name="Sperisen C."/>
            <person name="Tritt A."/>
            <person name="Tisserant E."/>
            <person name="Crous P.W."/>
            <person name="Henrissat B."/>
            <person name="Nehls U."/>
            <person name="Egli S."/>
            <person name="Spatafora J.W."/>
            <person name="Grigoriev I.V."/>
            <person name="Martin F.M."/>
        </authorList>
    </citation>
    <scope>NUCLEOTIDE SEQUENCE [LARGE SCALE GENOMIC DNA]</scope>
    <source>
        <strain evidence="2 3">CBS 459.81</strain>
    </source>
</reference>
<feature type="region of interest" description="Disordered" evidence="1">
    <location>
        <begin position="55"/>
        <end position="88"/>
    </location>
</feature>